<dbReference type="InterPro" id="IPR036291">
    <property type="entry name" value="NAD(P)-bd_dom_sf"/>
</dbReference>
<gene>
    <name evidence="5" type="ORF">EJ04DRAFT_550582</name>
</gene>
<name>A0A9P4R3H5_9PLEO</name>
<dbReference type="GO" id="GO:0016491">
    <property type="term" value="F:oxidoreductase activity"/>
    <property type="evidence" value="ECO:0007669"/>
    <property type="project" value="UniProtKB-KW"/>
</dbReference>
<dbReference type="EMBL" id="ML996116">
    <property type="protein sequence ID" value="KAF2737420.1"/>
    <property type="molecule type" value="Genomic_DNA"/>
</dbReference>
<dbReference type="Gene3D" id="3.40.50.720">
    <property type="entry name" value="NAD(P)-binding Rossmann-like Domain"/>
    <property type="match status" value="1"/>
</dbReference>
<dbReference type="OrthoDB" id="419598at2759"/>
<evidence type="ECO:0000313" key="6">
    <source>
        <dbReference type="Proteomes" id="UP000799444"/>
    </source>
</evidence>
<evidence type="ECO:0000256" key="2">
    <source>
        <dbReference type="ARBA" id="ARBA00022857"/>
    </source>
</evidence>
<dbReference type="AlphaFoldDB" id="A0A9P4R3H5"/>
<dbReference type="PANTHER" id="PTHR42748">
    <property type="entry name" value="NITROGEN METABOLITE REPRESSION PROTEIN NMRA FAMILY MEMBER"/>
    <property type="match status" value="1"/>
</dbReference>
<evidence type="ECO:0000259" key="4">
    <source>
        <dbReference type="Pfam" id="PF05368"/>
    </source>
</evidence>
<dbReference type="GO" id="GO:0005634">
    <property type="term" value="C:nucleus"/>
    <property type="evidence" value="ECO:0007669"/>
    <property type="project" value="TreeGrafter"/>
</dbReference>
<dbReference type="PANTHER" id="PTHR42748:SF30">
    <property type="entry name" value="NMRA-LIKE DOMAIN-CONTAINING PROTEIN"/>
    <property type="match status" value="1"/>
</dbReference>
<evidence type="ECO:0000313" key="5">
    <source>
        <dbReference type="EMBL" id="KAF2737420.1"/>
    </source>
</evidence>
<dbReference type="SUPFAM" id="SSF51735">
    <property type="entry name" value="NAD(P)-binding Rossmann-fold domains"/>
    <property type="match status" value="1"/>
</dbReference>
<dbReference type="InterPro" id="IPR008030">
    <property type="entry name" value="NmrA-like"/>
</dbReference>
<accession>A0A9P4R3H5</accession>
<keyword evidence="2" id="KW-0521">NADP</keyword>
<sequence length="322" mass="34635">MATYLVALATGQQGGYTVKHLLSSGAKIHAVVRDPSSTAARQLQEMSPTNITLFKGNLTDVDVWRAAAQGTKGLFLNLPDPAPTATDAEVDASTHAIATAILRASREAGAQSLVVSSVMFTFSQSSKWDNSATSKLGLRTLFLGKKRLEDAAREAGLPHTTILRLGWLNGNYLVPASRHVYPELAGAGELAHALAAGSTMQHVDEEDVGRYAAAALLGPERFGGKAIDLANESLDMDGVAEIMARVSGRRVSARRRSAEEVERLVAEPRTMPLALPFEIWAGRIEFKSERGVRGDEFGIPLTSLEEYFRKDKDKLLASLPPA</sequence>
<comment type="caution">
    <text evidence="5">The sequence shown here is derived from an EMBL/GenBank/DDBJ whole genome shotgun (WGS) entry which is preliminary data.</text>
</comment>
<feature type="domain" description="NmrA-like" evidence="4">
    <location>
        <begin position="5"/>
        <end position="279"/>
    </location>
</feature>
<organism evidence="5 6">
    <name type="scientific">Polyplosphaeria fusca</name>
    <dbReference type="NCBI Taxonomy" id="682080"/>
    <lineage>
        <taxon>Eukaryota</taxon>
        <taxon>Fungi</taxon>
        <taxon>Dikarya</taxon>
        <taxon>Ascomycota</taxon>
        <taxon>Pezizomycotina</taxon>
        <taxon>Dothideomycetes</taxon>
        <taxon>Pleosporomycetidae</taxon>
        <taxon>Pleosporales</taxon>
        <taxon>Tetraplosphaeriaceae</taxon>
        <taxon>Polyplosphaeria</taxon>
    </lineage>
</organism>
<comment type="similarity">
    <text evidence="1">Belongs to the NmrA-type oxidoreductase family.</text>
</comment>
<dbReference type="Pfam" id="PF05368">
    <property type="entry name" value="NmrA"/>
    <property type="match status" value="1"/>
</dbReference>
<protein>
    <submittedName>
        <fullName evidence="5">NAD(P)-binding protein</fullName>
    </submittedName>
</protein>
<proteinExistence type="inferred from homology"/>
<keyword evidence="3" id="KW-0560">Oxidoreductase</keyword>
<evidence type="ECO:0000256" key="3">
    <source>
        <dbReference type="ARBA" id="ARBA00023002"/>
    </source>
</evidence>
<reference evidence="5" key="1">
    <citation type="journal article" date="2020" name="Stud. Mycol.">
        <title>101 Dothideomycetes genomes: a test case for predicting lifestyles and emergence of pathogens.</title>
        <authorList>
            <person name="Haridas S."/>
            <person name="Albert R."/>
            <person name="Binder M."/>
            <person name="Bloem J."/>
            <person name="Labutti K."/>
            <person name="Salamov A."/>
            <person name="Andreopoulos B."/>
            <person name="Baker S."/>
            <person name="Barry K."/>
            <person name="Bills G."/>
            <person name="Bluhm B."/>
            <person name="Cannon C."/>
            <person name="Castanera R."/>
            <person name="Culley D."/>
            <person name="Daum C."/>
            <person name="Ezra D."/>
            <person name="Gonzalez J."/>
            <person name="Henrissat B."/>
            <person name="Kuo A."/>
            <person name="Liang C."/>
            <person name="Lipzen A."/>
            <person name="Lutzoni F."/>
            <person name="Magnuson J."/>
            <person name="Mondo S."/>
            <person name="Nolan M."/>
            <person name="Ohm R."/>
            <person name="Pangilinan J."/>
            <person name="Park H.-J."/>
            <person name="Ramirez L."/>
            <person name="Alfaro M."/>
            <person name="Sun H."/>
            <person name="Tritt A."/>
            <person name="Yoshinaga Y."/>
            <person name="Zwiers L.-H."/>
            <person name="Turgeon B."/>
            <person name="Goodwin S."/>
            <person name="Spatafora J."/>
            <person name="Crous P."/>
            <person name="Grigoriev I."/>
        </authorList>
    </citation>
    <scope>NUCLEOTIDE SEQUENCE</scope>
    <source>
        <strain evidence="5">CBS 125425</strain>
    </source>
</reference>
<dbReference type="Proteomes" id="UP000799444">
    <property type="component" value="Unassembled WGS sequence"/>
</dbReference>
<evidence type="ECO:0000256" key="1">
    <source>
        <dbReference type="ARBA" id="ARBA00006328"/>
    </source>
</evidence>
<dbReference type="InterPro" id="IPR051164">
    <property type="entry name" value="NmrA-like_oxidored"/>
</dbReference>
<keyword evidence="6" id="KW-1185">Reference proteome</keyword>